<organism evidence="1 2">
    <name type="scientific">Salinisphaera orenii YIM 95161</name>
    <dbReference type="NCBI Taxonomy" id="1051139"/>
    <lineage>
        <taxon>Bacteria</taxon>
        <taxon>Pseudomonadati</taxon>
        <taxon>Pseudomonadota</taxon>
        <taxon>Gammaproteobacteria</taxon>
        <taxon>Salinisphaerales</taxon>
        <taxon>Salinisphaeraceae</taxon>
        <taxon>Salinisphaera</taxon>
    </lineage>
</organism>
<name>A0A423Q370_9GAMM</name>
<evidence type="ECO:0008006" key="3">
    <source>
        <dbReference type="Google" id="ProtNLM"/>
    </source>
</evidence>
<sequence length="280" mass="32212">MADAHRADALLRALDTIDNLESVAAYPIIVVNGRRYDPDLVDRLRRRDGSVFHYMSRASAGAAVVQGRRLVESEFFMYLDDDDELLADGVGPVLTEHAASRDWDLLVLNGERRSASGGAPWVEQWAAHTADPLRSLVEENWLSPGNTIFRAATVNGDVLDVDRDHHEWTYIAYRLMLEGYRVTFHDKSVTLYNDTEGSLSKRDTHDPGETRLLEELRREARLPSDLRASLEAKYRNHLHVMAERSRCQRRFAAAWRYHLRSLKPPFTLRYLPYTRKLFGF</sequence>
<dbReference type="InterPro" id="IPR029044">
    <property type="entry name" value="Nucleotide-diphossugar_trans"/>
</dbReference>
<evidence type="ECO:0000313" key="2">
    <source>
        <dbReference type="Proteomes" id="UP000285123"/>
    </source>
</evidence>
<gene>
    <name evidence="1" type="ORF">SAHL_04075</name>
</gene>
<protein>
    <recommendedName>
        <fullName evidence="3">Glycosyltransferase 2-like domain-containing protein</fullName>
    </recommendedName>
</protein>
<dbReference type="EMBL" id="AYKF01000063">
    <property type="protein sequence ID" value="ROO33090.1"/>
    <property type="molecule type" value="Genomic_DNA"/>
</dbReference>
<comment type="caution">
    <text evidence="1">The sequence shown here is derived from an EMBL/GenBank/DDBJ whole genome shotgun (WGS) entry which is preliminary data.</text>
</comment>
<accession>A0A423Q370</accession>
<dbReference type="SUPFAM" id="SSF53448">
    <property type="entry name" value="Nucleotide-diphospho-sugar transferases"/>
    <property type="match status" value="1"/>
</dbReference>
<reference evidence="1 2" key="1">
    <citation type="submission" date="2013-10" db="EMBL/GenBank/DDBJ databases">
        <title>Salinisphaera halophila YIM 95161 Genome Sequencing.</title>
        <authorList>
            <person name="Lai Q."/>
            <person name="Li C."/>
            <person name="Shao Z."/>
        </authorList>
    </citation>
    <scope>NUCLEOTIDE SEQUENCE [LARGE SCALE GENOMIC DNA]</scope>
    <source>
        <strain evidence="1 2">YIM 95161</strain>
    </source>
</reference>
<evidence type="ECO:0000313" key="1">
    <source>
        <dbReference type="EMBL" id="ROO33090.1"/>
    </source>
</evidence>
<dbReference type="Proteomes" id="UP000285123">
    <property type="component" value="Unassembled WGS sequence"/>
</dbReference>
<dbReference type="Gene3D" id="3.90.550.10">
    <property type="entry name" value="Spore Coat Polysaccharide Biosynthesis Protein SpsA, Chain A"/>
    <property type="match status" value="1"/>
</dbReference>
<dbReference type="AlphaFoldDB" id="A0A423Q370"/>
<proteinExistence type="predicted"/>